<keyword evidence="3" id="KW-1185">Reference proteome</keyword>
<sequence>MACRQAGLTRNPSRSGGHPMKFSTRKDIAASPAAAFAVISDFDTIADQARAQGATVERLDAATTPATGHWKIGFDFRGKRRVSESRITTYDPPQQLALRSRIEGLVVLLNIEILEVAPDKSRLFYVVELKPETMRAGLVVQSMKLARGTIEKRFEKRIGKLTARIESQARA</sequence>
<accession>A0A4R5ZXW9</accession>
<comment type="caution">
    <text evidence="2">The sequence shown here is derived from an EMBL/GenBank/DDBJ whole genome shotgun (WGS) entry which is preliminary data.</text>
</comment>
<dbReference type="EMBL" id="SNAA01000019">
    <property type="protein sequence ID" value="TDL76031.1"/>
    <property type="molecule type" value="Genomic_DNA"/>
</dbReference>
<dbReference type="Gene3D" id="3.30.530.20">
    <property type="match status" value="1"/>
</dbReference>
<evidence type="ECO:0000256" key="1">
    <source>
        <dbReference type="SAM" id="MobiDB-lite"/>
    </source>
</evidence>
<dbReference type="Proteomes" id="UP000295701">
    <property type="component" value="Unassembled WGS sequence"/>
</dbReference>
<dbReference type="SUPFAM" id="SSF55961">
    <property type="entry name" value="Bet v1-like"/>
    <property type="match status" value="1"/>
</dbReference>
<evidence type="ECO:0000313" key="2">
    <source>
        <dbReference type="EMBL" id="TDL76031.1"/>
    </source>
</evidence>
<dbReference type="OrthoDB" id="7860307at2"/>
<dbReference type="InterPro" id="IPR019587">
    <property type="entry name" value="Polyketide_cyclase/dehydratase"/>
</dbReference>
<evidence type="ECO:0000313" key="3">
    <source>
        <dbReference type="Proteomes" id="UP000295701"/>
    </source>
</evidence>
<organism evidence="2 3">
    <name type="scientific">Palleronia sediminis</name>
    <dbReference type="NCBI Taxonomy" id="2547833"/>
    <lineage>
        <taxon>Bacteria</taxon>
        <taxon>Pseudomonadati</taxon>
        <taxon>Pseudomonadota</taxon>
        <taxon>Alphaproteobacteria</taxon>
        <taxon>Rhodobacterales</taxon>
        <taxon>Roseobacteraceae</taxon>
        <taxon>Palleronia</taxon>
    </lineage>
</organism>
<dbReference type="AlphaFoldDB" id="A0A4R5ZXW9"/>
<proteinExistence type="predicted"/>
<reference evidence="2 3" key="1">
    <citation type="submission" date="2019-03" db="EMBL/GenBank/DDBJ databases">
        <title>Primorskyibacter sp. SS33 isolated from sediments.</title>
        <authorList>
            <person name="Xunke S."/>
        </authorList>
    </citation>
    <scope>NUCLEOTIDE SEQUENCE [LARGE SCALE GENOMIC DNA]</scope>
    <source>
        <strain evidence="2 3">SS33</strain>
    </source>
</reference>
<dbReference type="Pfam" id="PF10604">
    <property type="entry name" value="Polyketide_cyc2"/>
    <property type="match status" value="1"/>
</dbReference>
<dbReference type="InterPro" id="IPR023393">
    <property type="entry name" value="START-like_dom_sf"/>
</dbReference>
<feature type="region of interest" description="Disordered" evidence="1">
    <location>
        <begin position="1"/>
        <end position="23"/>
    </location>
</feature>
<gene>
    <name evidence="2" type="ORF">E2L08_14470</name>
</gene>
<protein>
    <submittedName>
        <fullName evidence="2">SRPBCC family protein</fullName>
    </submittedName>
</protein>
<name>A0A4R5ZXW9_9RHOB</name>